<sequence>MNTEKLESNLKALVTNLNQETFIYDLLMAYELPKAAVTRLQKGDYNISKIPGEILWKKKLFFKKETDADLHHLIDRLRIAPAITKQHPRFIVVTDFQTLLSVDTKTGDTLDISISELAKHYDFFLPWAGLEKAQFQSENPADVKAAERMGRLYDIILEDNPTEEKDQLHALNIFLSRLLFCFFAEDTGIFQDNQFTNALASHTADDGSDLQTYLHKLFAVLNLSERPNYPQFLQDFPYVNGGLFADDYPIPTFSAKSRKIIIECGTLDWKEINPDIFGSMIQAVVHNDQRSSLGMHYTSVTNIMKVIEPLFLNDLREALEKAEDDEKKLIKLLGRLYNLRIFDPACGSGNFLIIAYKELCKLEINIFRQLQQINALNWGHAVSGLQLNQFYGIELDDFAHETAKLSLWLTAHQMNLAFKEVFGETRPTLPLQDSGNITCGNATRLDWEEVCPKTDLKGNKYEVYILGNPPYLGSSLQDEKQKAEMDNLFSDFKSYKNLDYIACWFFKGANYIRNSNLKLGFVSTNSICQGEQVALLWPYVFKHELEIFFTHQSFKWTNNAKGKAGVTVVIIGLRNRDIAPKYIWRGGLRGSTKNISPYLTEGENIFLSRISKPISKIPIMIRGSTPTDDGNLILSKDEKNALLMQHPESSVFIKKLVGSNEFINGIERWCLWIEDEQLDAALMIPEIKIRLDKISAFRNKSKAKCTVAFSEFPNRFKQSQHKNKPCILVPRVASEKRQYITCGFLEEGTIILDSAQAVYGAEPYILGIINSYIHCVWVKATSGRLKSDIRYSSALCYNTFPFPEITEAQKNTLESHVFKVLDERELHPEKTMAQLYDPDKMPEGLRQAHHEMDLAIEQCYRPQSFKTDEERLEYLFALYEKMIEAEGK</sequence>
<dbReference type="InterPro" id="IPR046819">
    <property type="entry name" value="MmeI_hel"/>
</dbReference>
<dbReference type="Pfam" id="PF20473">
    <property type="entry name" value="MmeI_Mtase"/>
    <property type="match status" value="1"/>
</dbReference>
<evidence type="ECO:0000256" key="1">
    <source>
        <dbReference type="ARBA" id="ARBA00011900"/>
    </source>
</evidence>
<dbReference type="Proteomes" id="UP000004664">
    <property type="component" value="Unassembled WGS sequence"/>
</dbReference>
<evidence type="ECO:0000259" key="9">
    <source>
        <dbReference type="Pfam" id="PF20473"/>
    </source>
</evidence>
<keyword evidence="3" id="KW-0808">Transferase</keyword>
<evidence type="ECO:0000259" key="5">
    <source>
        <dbReference type="Pfam" id="PF20464"/>
    </source>
</evidence>
<dbReference type="InterPro" id="IPR050953">
    <property type="entry name" value="N4_N6_ade-DNA_methylase"/>
</dbReference>
<feature type="domain" description="MmeI-like helicase spacer" evidence="6">
    <location>
        <begin position="169"/>
        <end position="244"/>
    </location>
</feature>
<feature type="domain" description="MmeI-like target recognition" evidence="7">
    <location>
        <begin position="602"/>
        <end position="805"/>
    </location>
</feature>
<evidence type="ECO:0000259" key="8">
    <source>
        <dbReference type="Pfam" id="PF20467"/>
    </source>
</evidence>
<dbReference type="GO" id="GO:0009007">
    <property type="term" value="F:site-specific DNA-methyltransferase (adenine-specific) activity"/>
    <property type="evidence" value="ECO:0007669"/>
    <property type="project" value="UniProtKB-EC"/>
</dbReference>
<feature type="domain" description="MmeI-like N-terminal" evidence="5">
    <location>
        <begin position="1"/>
        <end position="158"/>
    </location>
</feature>
<dbReference type="HOGENOM" id="CLU_005831_3_0_6"/>
<dbReference type="SUPFAM" id="SSF53335">
    <property type="entry name" value="S-adenosyl-L-methionine-dependent methyltransferases"/>
    <property type="match status" value="1"/>
</dbReference>
<dbReference type="PANTHER" id="PTHR33841:SF1">
    <property type="entry name" value="DNA METHYLTRANSFERASE A"/>
    <property type="match status" value="1"/>
</dbReference>
<evidence type="ECO:0000256" key="4">
    <source>
        <dbReference type="ARBA" id="ARBA00047942"/>
    </source>
</evidence>
<dbReference type="InterPro" id="IPR046820">
    <property type="entry name" value="MmeI_TRD"/>
</dbReference>
<dbReference type="Pfam" id="PF20465">
    <property type="entry name" value="MmeI_hel"/>
    <property type="match status" value="1"/>
</dbReference>
<evidence type="ECO:0000259" key="7">
    <source>
        <dbReference type="Pfam" id="PF20466"/>
    </source>
</evidence>
<keyword evidence="2 10" id="KW-0489">Methyltransferase</keyword>
<organism evidence="10 11">
    <name type="scientific">Methylobacter tundripaludum (strain ATCC BAA-1195 / DSM 17260 / SV96)</name>
    <dbReference type="NCBI Taxonomy" id="697282"/>
    <lineage>
        <taxon>Bacteria</taxon>
        <taxon>Pseudomonadati</taxon>
        <taxon>Pseudomonadota</taxon>
        <taxon>Gammaproteobacteria</taxon>
        <taxon>Methylococcales</taxon>
        <taxon>Methylococcaceae</taxon>
        <taxon>Methylobacter</taxon>
    </lineage>
</organism>
<dbReference type="RefSeq" id="WP_006893981.1">
    <property type="nucleotide sequence ID" value="NZ_JH109154.1"/>
</dbReference>
<dbReference type="InterPro" id="IPR046817">
    <property type="entry name" value="MmeI_N"/>
</dbReference>
<keyword evidence="11" id="KW-1185">Reference proteome</keyword>
<evidence type="ECO:0000313" key="11">
    <source>
        <dbReference type="Proteomes" id="UP000004664"/>
    </source>
</evidence>
<evidence type="ECO:0000256" key="3">
    <source>
        <dbReference type="ARBA" id="ARBA00022679"/>
    </source>
</evidence>
<accession>G3J243</accession>
<feature type="domain" description="MmeI-like DNA-methyltransferase" evidence="9">
    <location>
        <begin position="319"/>
        <end position="584"/>
    </location>
</feature>
<comment type="catalytic activity">
    <reaction evidence="4">
        <text>a 2'-deoxyadenosine in DNA + S-adenosyl-L-methionine = an N(6)-methyl-2'-deoxyadenosine in DNA + S-adenosyl-L-homocysteine + H(+)</text>
        <dbReference type="Rhea" id="RHEA:15197"/>
        <dbReference type="Rhea" id="RHEA-COMP:12418"/>
        <dbReference type="Rhea" id="RHEA-COMP:12419"/>
        <dbReference type="ChEBI" id="CHEBI:15378"/>
        <dbReference type="ChEBI" id="CHEBI:57856"/>
        <dbReference type="ChEBI" id="CHEBI:59789"/>
        <dbReference type="ChEBI" id="CHEBI:90615"/>
        <dbReference type="ChEBI" id="CHEBI:90616"/>
        <dbReference type="EC" id="2.1.1.72"/>
    </reaction>
</comment>
<dbReference type="eggNOG" id="COG1002">
    <property type="taxonomic scope" value="Bacteria"/>
</dbReference>
<dbReference type="STRING" id="697282.Mettu_2914"/>
<dbReference type="InterPro" id="IPR046816">
    <property type="entry name" value="MmeI_Mtase"/>
</dbReference>
<dbReference type="PANTHER" id="PTHR33841">
    <property type="entry name" value="DNA METHYLTRANSFERASE YEEA-RELATED"/>
    <property type="match status" value="1"/>
</dbReference>
<dbReference type="Pfam" id="PF20467">
    <property type="entry name" value="MmeI_C"/>
    <property type="match status" value="1"/>
</dbReference>
<dbReference type="Pfam" id="PF20464">
    <property type="entry name" value="MmeI_N"/>
    <property type="match status" value="1"/>
</dbReference>
<dbReference type="Pfam" id="PF20466">
    <property type="entry name" value="MmeI_TRD"/>
    <property type="match status" value="1"/>
</dbReference>
<gene>
    <name evidence="10" type="ORF">Mettu_2914</name>
</gene>
<proteinExistence type="predicted"/>
<dbReference type="OrthoDB" id="9784823at2"/>
<dbReference type="GO" id="GO:0032259">
    <property type="term" value="P:methylation"/>
    <property type="evidence" value="ECO:0007669"/>
    <property type="project" value="UniProtKB-KW"/>
</dbReference>
<evidence type="ECO:0000259" key="6">
    <source>
        <dbReference type="Pfam" id="PF20465"/>
    </source>
</evidence>
<dbReference type="EMBL" id="JH109154">
    <property type="protein sequence ID" value="EGW19799.1"/>
    <property type="molecule type" value="Genomic_DNA"/>
</dbReference>
<dbReference type="EC" id="2.1.1.72" evidence="1"/>
<evidence type="ECO:0000313" key="10">
    <source>
        <dbReference type="EMBL" id="EGW19799.1"/>
    </source>
</evidence>
<evidence type="ECO:0000256" key="2">
    <source>
        <dbReference type="ARBA" id="ARBA00022603"/>
    </source>
</evidence>
<protein>
    <recommendedName>
        <fullName evidence="1">site-specific DNA-methyltransferase (adenine-specific)</fullName>
        <ecNumber evidence="1">2.1.1.72</ecNumber>
    </recommendedName>
</protein>
<dbReference type="Gene3D" id="3.40.50.150">
    <property type="entry name" value="Vaccinia Virus protein VP39"/>
    <property type="match status" value="1"/>
</dbReference>
<dbReference type="InterPro" id="IPR046818">
    <property type="entry name" value="MmeI_C"/>
</dbReference>
<reference evidence="10 11" key="1">
    <citation type="submission" date="2011-06" db="EMBL/GenBank/DDBJ databases">
        <title>Genomic sequence of Methylobacter tundripaludum SV96.</title>
        <authorList>
            <consortium name="US DOE Joint Genome Institute"/>
            <person name="Lucas S."/>
            <person name="Han J."/>
            <person name="Lapidus A."/>
            <person name="Cheng J.-F."/>
            <person name="Goodwin L."/>
            <person name="Pitluck S."/>
            <person name="Held B."/>
            <person name="Detter J.C."/>
            <person name="Han C."/>
            <person name="Tapia R."/>
            <person name="Land M."/>
            <person name="Hauser L."/>
            <person name="Kyrpides N."/>
            <person name="Ivanova N."/>
            <person name="Ovchinnikova G."/>
            <person name="Pagani I."/>
            <person name="Klotz M.G."/>
            <person name="Dispirito A.A."/>
            <person name="Murrell J.C."/>
            <person name="Dunfield P."/>
            <person name="Kalyuzhnaya M.G."/>
            <person name="Svenning M."/>
            <person name="Trotsenko Y.A."/>
            <person name="Stein L.Y."/>
            <person name="Woyke T."/>
        </authorList>
    </citation>
    <scope>NUCLEOTIDE SEQUENCE [LARGE SCALE GENOMIC DNA]</scope>
    <source>
        <strain evidence="11">ATCC BAA-1195 / DSM 17260 / SV96</strain>
    </source>
</reference>
<dbReference type="InterPro" id="IPR029063">
    <property type="entry name" value="SAM-dependent_MTases_sf"/>
</dbReference>
<name>G3J243_METTV</name>
<dbReference type="AlphaFoldDB" id="G3J243"/>
<feature type="domain" description="MmeI-like C-terminal" evidence="8">
    <location>
        <begin position="806"/>
        <end position="882"/>
    </location>
</feature>